<dbReference type="AlphaFoldDB" id="A0A1U7JD88"/>
<keyword evidence="2" id="KW-1185">Reference proteome</keyword>
<name>A0A1U7JD88_9HYPH</name>
<gene>
    <name evidence="1" type="ORF">A3843_17945</name>
</gene>
<comment type="caution">
    <text evidence="1">The sequence shown here is derived from an EMBL/GenBank/DDBJ whole genome shotgun (WGS) entry which is preliminary data.</text>
</comment>
<dbReference type="EMBL" id="LVVZ01000041">
    <property type="protein sequence ID" value="OKL42720.1"/>
    <property type="molecule type" value="Genomic_DNA"/>
</dbReference>
<dbReference type="OrthoDB" id="7866404at2"/>
<sequence length="65" mass="7348">MTEVLGGIALFAGGVFLYKTLKREMERLQETMAQPVYAKARKARPDASYTRLVQDPVTGKYRPLD</sequence>
<proteinExistence type="predicted"/>
<organism evidence="1 2">
    <name type="scientific">Pseudovibrio exalbescens</name>
    <dbReference type="NCBI Taxonomy" id="197461"/>
    <lineage>
        <taxon>Bacteria</taxon>
        <taxon>Pseudomonadati</taxon>
        <taxon>Pseudomonadota</taxon>
        <taxon>Alphaproteobacteria</taxon>
        <taxon>Hyphomicrobiales</taxon>
        <taxon>Stappiaceae</taxon>
        <taxon>Pseudovibrio</taxon>
    </lineage>
</organism>
<dbReference type="Proteomes" id="UP000185783">
    <property type="component" value="Unassembled WGS sequence"/>
</dbReference>
<accession>A0A1U7JD88</accession>
<dbReference type="STRING" id="197461.A3843_17945"/>
<reference evidence="1 2" key="1">
    <citation type="submission" date="2016-03" db="EMBL/GenBank/DDBJ databases">
        <title>Genome sequence of Nesiotobacter sp. nov., a moderately halophilic alphaproteobacterium isolated from the Yellow Sea, China.</title>
        <authorList>
            <person name="Zhang G."/>
            <person name="Zhang R."/>
        </authorList>
    </citation>
    <scope>NUCLEOTIDE SEQUENCE [LARGE SCALE GENOMIC DNA]</scope>
    <source>
        <strain evidence="1 2">WB1-6</strain>
    </source>
</reference>
<evidence type="ECO:0000313" key="1">
    <source>
        <dbReference type="EMBL" id="OKL42720.1"/>
    </source>
</evidence>
<protein>
    <submittedName>
        <fullName evidence="1">Uncharacterized protein</fullName>
    </submittedName>
</protein>
<evidence type="ECO:0000313" key="2">
    <source>
        <dbReference type="Proteomes" id="UP000185783"/>
    </source>
</evidence>